<organism evidence="1 2">
    <name type="scientific">Sporanaerobium hydrogeniformans</name>
    <dbReference type="NCBI Taxonomy" id="3072179"/>
    <lineage>
        <taxon>Bacteria</taxon>
        <taxon>Bacillati</taxon>
        <taxon>Bacillota</taxon>
        <taxon>Clostridia</taxon>
        <taxon>Lachnospirales</taxon>
        <taxon>Lachnospiraceae</taxon>
        <taxon>Sporanaerobium</taxon>
    </lineage>
</organism>
<sequence>MLKLIALCLMLVDHFGMVFFPEVIGFRMIGRLSMPLFAYGLARGFQKTRSLKKYKERILLFAFISQIPYGLMNVAVYQTQESFWKFNIGFTFWAALGVLSSYKGLKTFWHTKRKIQENFLKSSGYLISIMLLVGFVELFQCDYGAYGILLVVAFYEGYVCQKNILLTLVLIFGATLMLFATGGSFLVAMQLGGGVLGFLLVLFVEDTYFKSANKWLYSVYPMHMLLFAFIKQLQR</sequence>
<evidence type="ECO:0000313" key="2">
    <source>
        <dbReference type="Proteomes" id="UP000224460"/>
    </source>
</evidence>
<protein>
    <submittedName>
        <fullName evidence="1">Uncharacterized protein</fullName>
    </submittedName>
</protein>
<dbReference type="Proteomes" id="UP000224460">
    <property type="component" value="Unassembled WGS sequence"/>
</dbReference>
<evidence type="ECO:0000313" key="1">
    <source>
        <dbReference type="EMBL" id="PHV71661.1"/>
    </source>
</evidence>
<gene>
    <name evidence="1" type="ORF">CS063_03615</name>
</gene>
<name>A0AC61DG71_9FIRM</name>
<accession>A0AC61DG71</accession>
<proteinExistence type="predicted"/>
<comment type="caution">
    <text evidence="1">The sequence shown here is derived from an EMBL/GenBank/DDBJ whole genome shotgun (WGS) entry which is preliminary data.</text>
</comment>
<reference evidence="1" key="1">
    <citation type="submission" date="2017-10" db="EMBL/GenBank/DDBJ databases">
        <title>Genome sequence of cellulolytic Lachnospiraceae bacterium XHS1971 isolated from hotspring sediment.</title>
        <authorList>
            <person name="Vasudevan G."/>
            <person name="Joshi A.J."/>
            <person name="Hivarkar S."/>
            <person name="Lanjekar V.B."/>
            <person name="Dhakephalkar P.K."/>
            <person name="Dagar S."/>
        </authorList>
    </citation>
    <scope>NUCLEOTIDE SEQUENCE</scope>
    <source>
        <strain evidence="1">XHS1971</strain>
    </source>
</reference>
<keyword evidence="2" id="KW-1185">Reference proteome</keyword>
<dbReference type="EMBL" id="PEDL01000002">
    <property type="protein sequence ID" value="PHV71661.1"/>
    <property type="molecule type" value="Genomic_DNA"/>
</dbReference>